<evidence type="ECO:0000256" key="1">
    <source>
        <dbReference type="ARBA" id="ARBA00001947"/>
    </source>
</evidence>
<keyword evidence="7" id="KW-0378">Hydrolase</keyword>
<keyword evidence="9" id="KW-0170">Cobalt</keyword>
<dbReference type="SUPFAM" id="SSF55031">
    <property type="entry name" value="Bacterial exopeptidase dimerisation domain"/>
    <property type="match status" value="1"/>
</dbReference>
<keyword evidence="4" id="KW-0055">Arginine biosynthesis</keyword>
<keyword evidence="5" id="KW-0028">Amino-acid biosynthesis</keyword>
<dbReference type="GO" id="GO:0006526">
    <property type="term" value="P:L-arginine biosynthetic process"/>
    <property type="evidence" value="ECO:0007669"/>
    <property type="project" value="UniProtKB-KW"/>
</dbReference>
<dbReference type="NCBIfam" id="TIGR01892">
    <property type="entry name" value="AcOrn-deacetyl"/>
    <property type="match status" value="1"/>
</dbReference>
<protein>
    <submittedName>
        <fullName evidence="11">Acetylornithine deacetylase</fullName>
    </submittedName>
</protein>
<evidence type="ECO:0000256" key="3">
    <source>
        <dbReference type="ARBA" id="ARBA00022490"/>
    </source>
</evidence>
<dbReference type="PANTHER" id="PTHR43808">
    <property type="entry name" value="ACETYLORNITHINE DEACETYLASE"/>
    <property type="match status" value="1"/>
</dbReference>
<dbReference type="GO" id="GO:0008777">
    <property type="term" value="F:acetylornithine deacetylase activity"/>
    <property type="evidence" value="ECO:0007669"/>
    <property type="project" value="TreeGrafter"/>
</dbReference>
<evidence type="ECO:0000259" key="10">
    <source>
        <dbReference type="Pfam" id="PF07687"/>
    </source>
</evidence>
<dbReference type="Gene3D" id="3.40.630.10">
    <property type="entry name" value="Zn peptidases"/>
    <property type="match status" value="1"/>
</dbReference>
<dbReference type="Pfam" id="PF07687">
    <property type="entry name" value="M20_dimer"/>
    <property type="match status" value="1"/>
</dbReference>
<sequence>MTVEDILARLIAVPSVVGRPNAAVVDLVADLLDGTGARVTVLPGPEGDRANLFATLGPADRPGLILSGHTDVVPAGEPDWRSDPFRLTAEGDRLVGRGTSDMKGFLAAAIAAMRGLAGRDLQRPIHLAFSYDEEAGCRGVPHMIARLPDLCATPAAAVIGEPSGLVPILGHKGKAAARITIHGRSGHSSRPDLALNAVHAMTEVLAFALASEAVCKVGPLDTDFAPPWSTVQIGIVAGGEALNVIPATCRAELEARAVPGVLPAALLEPVRAALAGLEARGFTTAWDWIADYPGLALPRDADIARRLAALTGQTPIAAVSYGTEAGLFQAAGIDAIVCGPGDIARAHKANEYIERAELEAARALIERLCLDFAA</sequence>
<name>A0A0P6W5N1_9HYPH</name>
<proteinExistence type="inferred from homology"/>
<evidence type="ECO:0000313" key="12">
    <source>
        <dbReference type="Proteomes" id="UP000048984"/>
    </source>
</evidence>
<keyword evidence="6" id="KW-0479">Metal-binding</keyword>
<feature type="domain" description="Peptidase M20 dimerisation" evidence="10">
    <location>
        <begin position="170"/>
        <end position="275"/>
    </location>
</feature>
<dbReference type="SUPFAM" id="SSF53187">
    <property type="entry name" value="Zn-dependent exopeptidases"/>
    <property type="match status" value="1"/>
</dbReference>
<dbReference type="PROSITE" id="PS00759">
    <property type="entry name" value="ARGE_DAPE_CPG2_2"/>
    <property type="match status" value="1"/>
</dbReference>
<organism evidence="11 12">
    <name type="scientific">Prosthecodimorpha hirschii</name>
    <dbReference type="NCBI Taxonomy" id="665126"/>
    <lineage>
        <taxon>Bacteria</taxon>
        <taxon>Pseudomonadati</taxon>
        <taxon>Pseudomonadota</taxon>
        <taxon>Alphaproteobacteria</taxon>
        <taxon>Hyphomicrobiales</taxon>
        <taxon>Ancalomicrobiaceae</taxon>
        <taxon>Prosthecodimorpha</taxon>
    </lineage>
</organism>
<dbReference type="NCBIfam" id="NF005710">
    <property type="entry name" value="PRK07522.1"/>
    <property type="match status" value="1"/>
</dbReference>
<dbReference type="InterPro" id="IPR001261">
    <property type="entry name" value="ArgE/DapE_CS"/>
</dbReference>
<evidence type="ECO:0000256" key="5">
    <source>
        <dbReference type="ARBA" id="ARBA00022605"/>
    </source>
</evidence>
<dbReference type="GO" id="GO:0046872">
    <property type="term" value="F:metal ion binding"/>
    <property type="evidence" value="ECO:0007669"/>
    <property type="project" value="UniProtKB-KW"/>
</dbReference>
<dbReference type="PANTHER" id="PTHR43808:SF31">
    <property type="entry name" value="N-ACETYL-L-CITRULLINE DEACETYLASE"/>
    <property type="match status" value="1"/>
</dbReference>
<dbReference type="STRING" id="665126.ABB55_17485"/>
<comment type="caution">
    <text evidence="11">The sequence shown here is derived from an EMBL/GenBank/DDBJ whole genome shotgun (WGS) entry which is preliminary data.</text>
</comment>
<dbReference type="Pfam" id="PF01546">
    <property type="entry name" value="Peptidase_M20"/>
    <property type="match status" value="1"/>
</dbReference>
<evidence type="ECO:0000256" key="6">
    <source>
        <dbReference type="ARBA" id="ARBA00022723"/>
    </source>
</evidence>
<evidence type="ECO:0000256" key="7">
    <source>
        <dbReference type="ARBA" id="ARBA00022801"/>
    </source>
</evidence>
<evidence type="ECO:0000256" key="4">
    <source>
        <dbReference type="ARBA" id="ARBA00022571"/>
    </source>
</evidence>
<evidence type="ECO:0000256" key="9">
    <source>
        <dbReference type="ARBA" id="ARBA00023285"/>
    </source>
</evidence>
<dbReference type="InterPro" id="IPR036264">
    <property type="entry name" value="Bact_exopeptidase_dim_dom"/>
</dbReference>
<dbReference type="Gene3D" id="3.30.70.360">
    <property type="match status" value="1"/>
</dbReference>
<dbReference type="InterPro" id="IPR011650">
    <property type="entry name" value="Peptidase_M20_dimer"/>
</dbReference>
<dbReference type="AlphaFoldDB" id="A0A0P6W5N1"/>
<accession>A0A0P6W5N1</accession>
<dbReference type="InterPro" id="IPR050072">
    <property type="entry name" value="Peptidase_M20A"/>
</dbReference>
<evidence type="ECO:0000256" key="8">
    <source>
        <dbReference type="ARBA" id="ARBA00022833"/>
    </source>
</evidence>
<reference evidence="11 12" key="2">
    <citation type="submission" date="2015-10" db="EMBL/GenBank/DDBJ databases">
        <title>Draft Genome Sequence of Prosthecomicrobium hirschii ATCC 27832.</title>
        <authorList>
            <person name="Daniel J."/>
            <person name="Givan S.A."/>
            <person name="Brun Y.V."/>
            <person name="Brown P.J."/>
        </authorList>
    </citation>
    <scope>NUCLEOTIDE SEQUENCE [LARGE SCALE GENOMIC DNA]</scope>
    <source>
        <strain evidence="11 12">16</strain>
    </source>
</reference>
<gene>
    <name evidence="11" type="ORF">ABB55_17485</name>
</gene>
<keyword evidence="12" id="KW-1185">Reference proteome</keyword>
<dbReference type="RefSeq" id="WP_054359946.1">
    <property type="nucleotide sequence ID" value="NZ_LJYW01000001.1"/>
</dbReference>
<dbReference type="Proteomes" id="UP000048984">
    <property type="component" value="Unassembled WGS sequence"/>
</dbReference>
<keyword evidence="8" id="KW-0862">Zinc</keyword>
<comment type="similarity">
    <text evidence="2">Belongs to the peptidase M20A family. ArgE subfamily.</text>
</comment>
<dbReference type="EMBL" id="LJYW01000001">
    <property type="protein sequence ID" value="KPL53782.1"/>
    <property type="molecule type" value="Genomic_DNA"/>
</dbReference>
<reference evidence="11 12" key="1">
    <citation type="submission" date="2015-09" db="EMBL/GenBank/DDBJ databases">
        <authorList>
            <person name="Jackson K.R."/>
            <person name="Lunt B.L."/>
            <person name="Fisher J.N.B."/>
            <person name="Gardner A.V."/>
            <person name="Bailey M.E."/>
            <person name="Deus L.M."/>
            <person name="Earl A.S."/>
            <person name="Gibby P.D."/>
            <person name="Hartmann K.A."/>
            <person name="Liu J.E."/>
            <person name="Manci A.M."/>
            <person name="Nielsen D.A."/>
            <person name="Solomon M.B."/>
            <person name="Breakwell D.P."/>
            <person name="Burnett S.H."/>
            <person name="Grose J.H."/>
        </authorList>
    </citation>
    <scope>NUCLEOTIDE SEQUENCE [LARGE SCALE GENOMIC DNA]</scope>
    <source>
        <strain evidence="11 12">16</strain>
    </source>
</reference>
<dbReference type="InterPro" id="IPR002933">
    <property type="entry name" value="Peptidase_M20"/>
</dbReference>
<evidence type="ECO:0000256" key="2">
    <source>
        <dbReference type="ARBA" id="ARBA00005691"/>
    </source>
</evidence>
<evidence type="ECO:0000313" key="11">
    <source>
        <dbReference type="EMBL" id="KPL53782.1"/>
    </source>
</evidence>
<dbReference type="InterPro" id="IPR010169">
    <property type="entry name" value="AcOrn-deacetyl"/>
</dbReference>
<dbReference type="CDD" id="cd03894">
    <property type="entry name" value="M20_ArgE"/>
    <property type="match status" value="1"/>
</dbReference>
<comment type="cofactor">
    <cofactor evidence="1">
        <name>Zn(2+)</name>
        <dbReference type="ChEBI" id="CHEBI:29105"/>
    </cofactor>
</comment>
<keyword evidence="3" id="KW-0963">Cytoplasm</keyword>